<sequence length="92" mass="9890">MSATMEERRAAARAGARYALAGQSVEDSRAVLSRELAELSVAAEVTYASLLEALPEMLRTEAAKDHLREEVVGITAQKVAVAISRHLRKVAA</sequence>
<keyword evidence="2" id="KW-1185">Reference proteome</keyword>
<accession>A0AA96NAU0</accession>
<reference evidence="1 2" key="1">
    <citation type="submission" date="2023-09" db="EMBL/GenBank/DDBJ databases">
        <authorList>
            <person name="Astacio K.C."/>
            <person name="Barreto J.C."/>
            <person name="Colon C.A."/>
            <person name="Dejesus A.I."/>
            <person name="Gragirenes D.A."/>
            <person name="Navarro A."/>
            <person name="Negron R.A."/>
            <person name="Nunez P.S."/>
            <person name="Ortiz C.A."/>
            <person name="Ortiz A.Y."/>
            <person name="Roman V.A."/>
            <person name="Sanchez M.A."/>
            <person name="Serrano K.M."/>
            <person name="Klyczek K."/>
            <person name="Ko C."/>
            <person name="Russell D.A."/>
            <person name="Jacobs-Sera D."/>
            <person name="Hatfull G.F."/>
        </authorList>
    </citation>
    <scope>NUCLEOTIDE SEQUENCE [LARGE SCALE GENOMIC DNA]</scope>
</reference>
<gene>
    <name evidence="1" type="primary">65</name>
    <name evidence="1" type="ORF">SEA_MABODAMACA_65</name>
</gene>
<organism evidence="1 2">
    <name type="scientific">Microbacterium phage Mabodamaca</name>
    <dbReference type="NCBI Taxonomy" id="3078574"/>
    <lineage>
        <taxon>Viruses</taxon>
        <taxon>Duplodnaviria</taxon>
        <taxon>Heunggongvirae</taxon>
        <taxon>Uroviricota</taxon>
        <taxon>Caudoviricetes</taxon>
        <taxon>Casidaviridae</taxon>
        <taxon>Mabodamacavirus</taxon>
        <taxon>Mabodamacavirus mabodamaca</taxon>
    </lineage>
</organism>
<evidence type="ECO:0000313" key="2">
    <source>
        <dbReference type="Proteomes" id="UP001305869"/>
    </source>
</evidence>
<dbReference type="EMBL" id="OR613467">
    <property type="protein sequence ID" value="WNT44381.1"/>
    <property type="molecule type" value="Genomic_DNA"/>
</dbReference>
<protein>
    <submittedName>
        <fullName evidence="1">Uncharacterized protein</fullName>
    </submittedName>
</protein>
<name>A0AA96NAU0_9CAUD</name>
<proteinExistence type="predicted"/>
<evidence type="ECO:0000313" key="1">
    <source>
        <dbReference type="EMBL" id="WNT44381.1"/>
    </source>
</evidence>
<dbReference type="Proteomes" id="UP001305869">
    <property type="component" value="Segment"/>
</dbReference>